<dbReference type="Gene3D" id="3.90.470.20">
    <property type="entry name" value="4'-phosphopantetheinyl transferase domain"/>
    <property type="match status" value="2"/>
</dbReference>
<evidence type="ECO:0000313" key="4">
    <source>
        <dbReference type="EMBL" id="MCC2149304.1"/>
    </source>
</evidence>
<dbReference type="SUPFAM" id="SSF56214">
    <property type="entry name" value="4'-phosphopantetheinyl transferase"/>
    <property type="match status" value="2"/>
</dbReference>
<protein>
    <submittedName>
        <fullName evidence="4">4'-phosphopantetheinyl transferase superfamily protein</fullName>
    </submittedName>
</protein>
<dbReference type="Proteomes" id="UP001299235">
    <property type="component" value="Unassembled WGS sequence"/>
</dbReference>
<keyword evidence="5" id="KW-1185">Reference proteome</keyword>
<accession>A0ABS8EWI0</accession>
<dbReference type="GO" id="GO:0016740">
    <property type="term" value="F:transferase activity"/>
    <property type="evidence" value="ECO:0007669"/>
    <property type="project" value="UniProtKB-KW"/>
</dbReference>
<evidence type="ECO:0000256" key="2">
    <source>
        <dbReference type="ARBA" id="ARBA00022679"/>
    </source>
</evidence>
<dbReference type="InterPro" id="IPR008278">
    <property type="entry name" value="4-PPantetheinyl_Trfase_dom"/>
</dbReference>
<proteinExistence type="inferred from homology"/>
<evidence type="ECO:0000259" key="3">
    <source>
        <dbReference type="Pfam" id="PF01648"/>
    </source>
</evidence>
<comment type="caution">
    <text evidence="4">The sequence shown here is derived from an EMBL/GenBank/DDBJ whole genome shotgun (WGS) entry which is preliminary data.</text>
</comment>
<name>A0ABS8EWI0_9FIRM</name>
<dbReference type="EMBL" id="JAJEQE010000026">
    <property type="protein sequence ID" value="MCC2149304.1"/>
    <property type="molecule type" value="Genomic_DNA"/>
</dbReference>
<organism evidence="4 5">
    <name type="scientific">Hominisplanchenecus faecis</name>
    <dbReference type="NCBI Taxonomy" id="2885351"/>
    <lineage>
        <taxon>Bacteria</taxon>
        <taxon>Bacillati</taxon>
        <taxon>Bacillota</taxon>
        <taxon>Clostridia</taxon>
        <taxon>Lachnospirales</taxon>
        <taxon>Lachnospiraceae</taxon>
        <taxon>Hominisplanchenecus</taxon>
    </lineage>
</organism>
<sequence>MIYLMRTKERMEKSAARHKIQSNMAKRVLLYGIRKEYSLKELPAIGKGIYGKPYFPEYPEICFNYSHADAGILCGIAETPLGVDIERLIHPTERLIRAVCHENEKKMLLAIEDPAVQIRYFSKIWTAKESYLKCIGTGIRQKLSNLDLSEVLDGKTYEEVYHFFFLDGEDFQAAVCLKTKKMLSNLSVIYMEENENNNL</sequence>
<dbReference type="PANTHER" id="PTHR12215:SF10">
    <property type="entry name" value="L-AMINOADIPATE-SEMIALDEHYDE DEHYDROGENASE-PHOSPHOPANTETHEINYL TRANSFERASE"/>
    <property type="match status" value="1"/>
</dbReference>
<evidence type="ECO:0000313" key="5">
    <source>
        <dbReference type="Proteomes" id="UP001299235"/>
    </source>
</evidence>
<comment type="similarity">
    <text evidence="1">Belongs to the P-Pant transferase superfamily. Gsp/Sfp/HetI/AcpT family.</text>
</comment>
<reference evidence="4 5" key="1">
    <citation type="submission" date="2021-10" db="EMBL/GenBank/DDBJ databases">
        <title>Anaerobic single-cell dispensing facilitates the cultivation of human gut bacteria.</title>
        <authorList>
            <person name="Afrizal A."/>
        </authorList>
    </citation>
    <scope>NUCLEOTIDE SEQUENCE [LARGE SCALE GENOMIC DNA]</scope>
    <source>
        <strain evidence="4 5">CLA-AA-H246</strain>
    </source>
</reference>
<dbReference type="InterPro" id="IPR037143">
    <property type="entry name" value="4-PPantetheinyl_Trfase_dom_sf"/>
</dbReference>
<dbReference type="InterPro" id="IPR050559">
    <property type="entry name" value="P-Pant_transferase_sf"/>
</dbReference>
<gene>
    <name evidence="4" type="ORF">LKD42_08560</name>
</gene>
<dbReference type="PANTHER" id="PTHR12215">
    <property type="entry name" value="PHOSPHOPANTETHEINE TRANSFERASE"/>
    <property type="match status" value="1"/>
</dbReference>
<dbReference type="Pfam" id="PF01648">
    <property type="entry name" value="ACPS"/>
    <property type="match status" value="1"/>
</dbReference>
<evidence type="ECO:0000256" key="1">
    <source>
        <dbReference type="ARBA" id="ARBA00010990"/>
    </source>
</evidence>
<feature type="domain" description="4'-phosphopantetheinyl transferase" evidence="3">
    <location>
        <begin position="80"/>
        <end position="157"/>
    </location>
</feature>
<keyword evidence="2 4" id="KW-0808">Transferase</keyword>